<comment type="similarity">
    <text evidence="1">Belongs to the disease resistance NB-LRR family.</text>
</comment>
<evidence type="ECO:0000256" key="6">
    <source>
        <dbReference type="ARBA" id="ARBA00022840"/>
    </source>
</evidence>
<name>A0A392LX64_9FABA</name>
<dbReference type="EMBL" id="LXQA010000182">
    <property type="protein sequence ID" value="MCH79539.1"/>
    <property type="molecule type" value="Genomic_DNA"/>
</dbReference>
<organism evidence="8 9">
    <name type="scientific">Trifolium medium</name>
    <dbReference type="NCBI Taxonomy" id="97028"/>
    <lineage>
        <taxon>Eukaryota</taxon>
        <taxon>Viridiplantae</taxon>
        <taxon>Streptophyta</taxon>
        <taxon>Embryophyta</taxon>
        <taxon>Tracheophyta</taxon>
        <taxon>Spermatophyta</taxon>
        <taxon>Magnoliopsida</taxon>
        <taxon>eudicotyledons</taxon>
        <taxon>Gunneridae</taxon>
        <taxon>Pentapetalae</taxon>
        <taxon>rosids</taxon>
        <taxon>fabids</taxon>
        <taxon>Fabales</taxon>
        <taxon>Fabaceae</taxon>
        <taxon>Papilionoideae</taxon>
        <taxon>50 kb inversion clade</taxon>
        <taxon>NPAAA clade</taxon>
        <taxon>Hologalegina</taxon>
        <taxon>IRL clade</taxon>
        <taxon>Trifolieae</taxon>
        <taxon>Trifolium</taxon>
    </lineage>
</organism>
<keyword evidence="3" id="KW-0677">Repeat</keyword>
<keyword evidence="9" id="KW-1185">Reference proteome</keyword>
<dbReference type="GO" id="GO:0006952">
    <property type="term" value="P:defense response"/>
    <property type="evidence" value="ECO:0007669"/>
    <property type="project" value="UniProtKB-KW"/>
</dbReference>
<evidence type="ECO:0000259" key="7">
    <source>
        <dbReference type="Pfam" id="PF00931"/>
    </source>
</evidence>
<dbReference type="GO" id="GO:0005524">
    <property type="term" value="F:ATP binding"/>
    <property type="evidence" value="ECO:0007669"/>
    <property type="project" value="UniProtKB-KW"/>
</dbReference>
<evidence type="ECO:0000256" key="3">
    <source>
        <dbReference type="ARBA" id="ARBA00022737"/>
    </source>
</evidence>
<dbReference type="InterPro" id="IPR032675">
    <property type="entry name" value="LRR_dom_sf"/>
</dbReference>
<dbReference type="SUPFAM" id="SSF52058">
    <property type="entry name" value="L domain-like"/>
    <property type="match status" value="1"/>
</dbReference>
<dbReference type="AlphaFoldDB" id="A0A392LX64"/>
<evidence type="ECO:0000256" key="5">
    <source>
        <dbReference type="ARBA" id="ARBA00022821"/>
    </source>
</evidence>
<dbReference type="GO" id="GO:0043531">
    <property type="term" value="F:ADP binding"/>
    <property type="evidence" value="ECO:0007669"/>
    <property type="project" value="InterPro"/>
</dbReference>
<evidence type="ECO:0000313" key="8">
    <source>
        <dbReference type="EMBL" id="MCH79539.1"/>
    </source>
</evidence>
<keyword evidence="6" id="KW-0067">ATP-binding</keyword>
<dbReference type="Gene3D" id="3.80.10.10">
    <property type="entry name" value="Ribonuclease Inhibitor"/>
    <property type="match status" value="1"/>
</dbReference>
<dbReference type="InterPro" id="IPR027417">
    <property type="entry name" value="P-loop_NTPase"/>
</dbReference>
<dbReference type="PANTHER" id="PTHR33463:SF105">
    <property type="entry name" value="AND NB-ARC DOMAIN DISEASE RESISTANCE PROTEIN, PUTATIVE-RELATED"/>
    <property type="match status" value="1"/>
</dbReference>
<dbReference type="Gene3D" id="3.40.50.300">
    <property type="entry name" value="P-loop containing nucleotide triphosphate hydrolases"/>
    <property type="match status" value="1"/>
</dbReference>
<dbReference type="Pfam" id="PF00931">
    <property type="entry name" value="NB-ARC"/>
    <property type="match status" value="1"/>
</dbReference>
<evidence type="ECO:0000256" key="2">
    <source>
        <dbReference type="ARBA" id="ARBA00022614"/>
    </source>
</evidence>
<dbReference type="InterPro" id="IPR036388">
    <property type="entry name" value="WH-like_DNA-bd_sf"/>
</dbReference>
<dbReference type="PANTHER" id="PTHR33463">
    <property type="entry name" value="NB-ARC DOMAIN-CONTAINING PROTEIN-RELATED"/>
    <property type="match status" value="1"/>
</dbReference>
<reference evidence="8 9" key="1">
    <citation type="journal article" date="2018" name="Front. Plant Sci.">
        <title>Red Clover (Trifolium pratense) and Zigzag Clover (T. medium) - A Picture of Genomic Similarities and Differences.</title>
        <authorList>
            <person name="Dluhosova J."/>
            <person name="Istvanek J."/>
            <person name="Nedelnik J."/>
            <person name="Repkova J."/>
        </authorList>
    </citation>
    <scope>NUCLEOTIDE SEQUENCE [LARGE SCALE GENOMIC DNA]</scope>
    <source>
        <strain evidence="9">cv. 10/8</strain>
        <tissue evidence="8">Leaf</tissue>
    </source>
</reference>
<dbReference type="PRINTS" id="PR00364">
    <property type="entry name" value="DISEASERSIST"/>
</dbReference>
<protein>
    <submittedName>
        <fullName evidence="8">CC-NBS-LRR resistance protein</fullName>
    </submittedName>
</protein>
<gene>
    <name evidence="8" type="ORF">A2U01_0000290</name>
</gene>
<dbReference type="InterPro" id="IPR002182">
    <property type="entry name" value="NB-ARC"/>
</dbReference>
<dbReference type="Gene3D" id="1.10.10.10">
    <property type="entry name" value="Winged helix-like DNA-binding domain superfamily/Winged helix DNA-binding domain"/>
    <property type="match status" value="1"/>
</dbReference>
<dbReference type="InterPro" id="IPR042197">
    <property type="entry name" value="Apaf_helical"/>
</dbReference>
<evidence type="ECO:0000313" key="9">
    <source>
        <dbReference type="Proteomes" id="UP000265520"/>
    </source>
</evidence>
<dbReference type="Gene3D" id="1.10.8.430">
    <property type="entry name" value="Helical domain of apoptotic protease-activating factors"/>
    <property type="match status" value="1"/>
</dbReference>
<accession>A0A392LX64</accession>
<keyword evidence="4" id="KW-0547">Nucleotide-binding</keyword>
<keyword evidence="2" id="KW-0433">Leucine-rich repeat</keyword>
<dbReference type="SUPFAM" id="SSF52540">
    <property type="entry name" value="P-loop containing nucleoside triphosphate hydrolases"/>
    <property type="match status" value="1"/>
</dbReference>
<proteinExistence type="inferred from homology"/>
<evidence type="ECO:0000256" key="4">
    <source>
        <dbReference type="ARBA" id="ARBA00022741"/>
    </source>
</evidence>
<comment type="caution">
    <text evidence="8">The sequence shown here is derived from an EMBL/GenBank/DDBJ whole genome shotgun (WGS) entry which is preliminary data.</text>
</comment>
<keyword evidence="5" id="KW-0611">Plant defense</keyword>
<evidence type="ECO:0000256" key="1">
    <source>
        <dbReference type="ARBA" id="ARBA00008894"/>
    </source>
</evidence>
<dbReference type="Proteomes" id="UP000265520">
    <property type="component" value="Unassembled WGS sequence"/>
</dbReference>
<dbReference type="InterPro" id="IPR050905">
    <property type="entry name" value="Plant_NBS-LRR"/>
</dbReference>
<sequence length="631" mass="71734">MGGTGKTTLAREVGKELKQSGQFTHVIVTTVSFTHDLKKIQDEIAGPLGLKFENCNESDRPGKLWNRLTNGEKILLIMDDMWDENPPDFDAIGIPKQDNHKGCRVLVTTRSKQVFKDINFSISIELELLSEKDAWSMFKTYAGISKSSSNNVIRKAREIAKECKQLPVAIAVTAGSLKGQQQRVHEWDVALKSLKNPASMQGVNADMVGIYNCLKFSYDYMKDEKAKRLFLLCSVFPEDKEISNEVLARLCIGAGIFGENHDENHDIYDAARDQVFVAKDRLVDSCLLLEVDKKHVKMHDLIRDVGQWIAKKEIQELNLSNKNQKLLVERETNIMCVSCKGKGMDLFSCKFADGSKLETLIVIVDRDGHYEGPEVPNSFFENIVKLRVLYFLGDYGLSLPLPNSIQSLSNIRSVLVHKLNLGDISVLGNLQSLETLDLDNCTINELPNEITKLEEFKLLNLNDCEIEKNNPFEVIERCSSLEELYFIDSFNDFCREITLPELQRYRIHEGSFYKAEFNDIMEDSLKYVVLKGDADKEYYFSRRTLKFCMNDLVVLCLRYDSHLQCLIDTKLDDSEVPIVFSQLVSLDLMDMKNLEELCTGPISLVSLNNLEELFISSNFSKPTIVGDLDNI</sequence>
<feature type="domain" description="NB-ARC" evidence="7">
    <location>
        <begin position="1"/>
        <end position="143"/>
    </location>
</feature>